<feature type="transmembrane region" description="Helical" evidence="1">
    <location>
        <begin position="127"/>
        <end position="145"/>
    </location>
</feature>
<feature type="transmembrane region" description="Helical" evidence="1">
    <location>
        <begin position="29"/>
        <end position="51"/>
    </location>
</feature>
<feature type="domain" description="DUF4220" evidence="2">
    <location>
        <begin position="63"/>
        <end position="474"/>
    </location>
</feature>
<keyword evidence="1" id="KW-0812">Transmembrane</keyword>
<dbReference type="InterPro" id="IPR025315">
    <property type="entry name" value="DUF4220"/>
</dbReference>
<feature type="transmembrane region" description="Helical" evidence="1">
    <location>
        <begin position="157"/>
        <end position="175"/>
    </location>
</feature>
<evidence type="ECO:0000259" key="2">
    <source>
        <dbReference type="Pfam" id="PF13968"/>
    </source>
</evidence>
<dbReference type="Pfam" id="PF04578">
    <property type="entry name" value="DUF594"/>
    <property type="match status" value="1"/>
</dbReference>
<name>A0A2S3I2L7_9POAL</name>
<dbReference type="Pfam" id="PF13968">
    <property type="entry name" value="DUF4220"/>
    <property type="match status" value="1"/>
</dbReference>
<feature type="transmembrane region" description="Helical" evidence="1">
    <location>
        <begin position="345"/>
        <end position="369"/>
    </location>
</feature>
<feature type="transmembrane region" description="Helical" evidence="1">
    <location>
        <begin position="58"/>
        <end position="79"/>
    </location>
</feature>
<dbReference type="EMBL" id="CM008051">
    <property type="protein sequence ID" value="PAN35418.1"/>
    <property type="molecule type" value="Genomic_DNA"/>
</dbReference>
<organism evidence="3">
    <name type="scientific">Panicum hallii</name>
    <dbReference type="NCBI Taxonomy" id="206008"/>
    <lineage>
        <taxon>Eukaryota</taxon>
        <taxon>Viridiplantae</taxon>
        <taxon>Streptophyta</taxon>
        <taxon>Embryophyta</taxon>
        <taxon>Tracheophyta</taxon>
        <taxon>Spermatophyta</taxon>
        <taxon>Magnoliopsida</taxon>
        <taxon>Liliopsida</taxon>
        <taxon>Poales</taxon>
        <taxon>Poaceae</taxon>
        <taxon>PACMAD clade</taxon>
        <taxon>Panicoideae</taxon>
        <taxon>Panicodae</taxon>
        <taxon>Paniceae</taxon>
        <taxon>Panicinae</taxon>
        <taxon>Panicum</taxon>
        <taxon>Panicum sect. Panicum</taxon>
    </lineage>
</organism>
<reference evidence="3" key="1">
    <citation type="submission" date="2018-04" db="EMBL/GenBank/DDBJ databases">
        <title>WGS assembly of Panicum hallii.</title>
        <authorList>
            <person name="Lovell J."/>
            <person name="Jenkins J."/>
            <person name="Lowry D."/>
            <person name="Mamidi S."/>
            <person name="Sreedasyam A."/>
            <person name="Weng X."/>
            <person name="Barry K."/>
            <person name="Bonette J."/>
            <person name="Campitelli B."/>
            <person name="Daum C."/>
            <person name="Gordon S."/>
            <person name="Gould B."/>
            <person name="Lipzen A."/>
            <person name="Macqueen A."/>
            <person name="Palacio-Mejia J."/>
            <person name="Plott C."/>
            <person name="Shakirov E."/>
            <person name="Shu S."/>
            <person name="Yoshinaga Y."/>
            <person name="Zane M."/>
            <person name="Rokhsar D."/>
            <person name="Grimwood J."/>
            <person name="Schmutz J."/>
            <person name="Juenger T."/>
        </authorList>
    </citation>
    <scope>NUCLEOTIDE SEQUENCE [LARGE SCALE GENOMIC DNA]</scope>
    <source>
        <strain evidence="3">FIL2</strain>
    </source>
</reference>
<protein>
    <recommendedName>
        <fullName evidence="2">DUF4220 domain-containing protein</fullName>
    </recommendedName>
</protein>
<proteinExistence type="predicted"/>
<keyword evidence="1" id="KW-0472">Membrane</keyword>
<sequence>MDNDKPVCLRDEIRKFQHALNAVLWRNNVLMIMNSIPVAMVVVGATGWCYRHSMVARFISLGATTLFLPIVSYVVSSIGSGNWKADCQDSYVFLILMWTVLVQTIGINFNGIAAVNDGDSQKLGPSIELLARTLWTSYLVVYYYSNNTFSDDDIGPFLSASTFALSVLSFVKITLKFFAFEKARRSFALGRNTRLVAGFMEQLHSRPSEDEPIPPPIVMGEEKQQIEERPHGYVIINRAVTNGSLVTTDRVWQLASTGDVLLASRPQLKELCLSFALFKLLRRRFVKCRIPESGSTRAFNFLRDVLLGDGDPDRIFRMVADEVSFLGDSYYSSLPACYFGKLLPVLNITVSLSIVTFCLAYGVAIGAFFDGAGEDQRNCRPLSCRVLGDYYVGFGSLNFNYYSTLFLLVATILSEAWDVASYICSNWLKVALICSYVTHASWQQSPRVHRWLGGLLKLRIKWVNSCSDEMGQVSPLAPAHRQPKTWGLRQKLFCFSDHRRVQHVKVPREVKAAIVEALIRSNGSLSSGLVALQNSGIGDAVLWAIQGESTSDVILVWHIATSIYCLYLMKSAPELLPDDKAWSKKRYKAVGEEVRHLLSVRCRRWVNYGQMIELLGESSGQDEVVKNGVRLGKQLVELQDVGTVPIWGVLARFWSEMFLCVAPSDNLKAHREAIARGGELLTLIWALLTNAGIITRPGIRNAAAWRALKFVVCAV</sequence>
<accession>A0A2S3I2L7</accession>
<dbReference type="InterPro" id="IPR007658">
    <property type="entry name" value="DUF594"/>
</dbReference>
<dbReference type="PANTHER" id="PTHR31325">
    <property type="entry name" value="OS01G0798800 PROTEIN-RELATED"/>
    <property type="match status" value="1"/>
</dbReference>
<dbReference type="Gramene" id="PAN35418">
    <property type="protein sequence ID" value="PAN35418"/>
    <property type="gene ID" value="PAHAL_6G207400"/>
</dbReference>
<gene>
    <name evidence="3" type="ORF">PAHAL_6G207400</name>
</gene>
<dbReference type="AlphaFoldDB" id="A0A2S3I2L7"/>
<keyword evidence="1" id="KW-1133">Transmembrane helix</keyword>
<evidence type="ECO:0000256" key="1">
    <source>
        <dbReference type="SAM" id="Phobius"/>
    </source>
</evidence>
<dbReference type="Proteomes" id="UP000243499">
    <property type="component" value="Chromosome 6"/>
</dbReference>
<evidence type="ECO:0000313" key="3">
    <source>
        <dbReference type="EMBL" id="PAN35418.1"/>
    </source>
</evidence>
<feature type="transmembrane region" description="Helical" evidence="1">
    <location>
        <begin position="91"/>
        <end position="115"/>
    </location>
</feature>